<dbReference type="AlphaFoldDB" id="A0A0K1PFQ7"/>
<dbReference type="Gene3D" id="3.40.50.1820">
    <property type="entry name" value="alpha/beta hydrolase"/>
    <property type="match status" value="1"/>
</dbReference>
<dbReference type="InterPro" id="IPR029058">
    <property type="entry name" value="AB_hydrolase_fold"/>
</dbReference>
<dbReference type="Pfam" id="PF00756">
    <property type="entry name" value="Esterase"/>
    <property type="match status" value="1"/>
</dbReference>
<dbReference type="PANTHER" id="PTHR48098:SF1">
    <property type="entry name" value="DIACYLGLYCEROL ACYLTRANSFERASE_MYCOLYLTRANSFERASE AG85A"/>
    <property type="match status" value="1"/>
</dbReference>
<dbReference type="PANTHER" id="PTHR48098">
    <property type="entry name" value="ENTEROCHELIN ESTERASE-RELATED"/>
    <property type="match status" value="1"/>
</dbReference>
<dbReference type="KEGG" id="vin:AKJ08_2755"/>
<proteinExistence type="predicted"/>
<keyword evidence="2" id="KW-1185">Reference proteome</keyword>
<dbReference type="InterPro" id="IPR000801">
    <property type="entry name" value="Esterase-like"/>
</dbReference>
<dbReference type="InterPro" id="IPR050583">
    <property type="entry name" value="Mycobacterial_A85_antigen"/>
</dbReference>
<accession>A0A0K1PFQ7</accession>
<reference evidence="1 2" key="1">
    <citation type="submission" date="2015-08" db="EMBL/GenBank/DDBJ databases">
        <authorList>
            <person name="Babu N.S."/>
            <person name="Beckwith C.J."/>
            <person name="Beseler K.G."/>
            <person name="Brison A."/>
            <person name="Carone J.V."/>
            <person name="Caskin T.P."/>
            <person name="Diamond M."/>
            <person name="Durham M.E."/>
            <person name="Foxe J.M."/>
            <person name="Go M."/>
            <person name="Henderson B.A."/>
            <person name="Jones I.B."/>
            <person name="McGettigan J.A."/>
            <person name="Micheletti S.J."/>
            <person name="Nasrallah M.E."/>
            <person name="Ortiz D."/>
            <person name="Piller C.R."/>
            <person name="Privatt S.R."/>
            <person name="Schneider S.L."/>
            <person name="Sharp S."/>
            <person name="Smith T.C."/>
            <person name="Stanton J.D."/>
            <person name="Ullery H.E."/>
            <person name="Wilson R.J."/>
            <person name="Serrano M.G."/>
            <person name="Buck G."/>
            <person name="Lee V."/>
            <person name="Wang Y."/>
            <person name="Carvalho R."/>
            <person name="Voegtly L."/>
            <person name="Shi R."/>
            <person name="Duckworth R."/>
            <person name="Johnson A."/>
            <person name="Loviza R."/>
            <person name="Walstead R."/>
            <person name="Shah Z."/>
            <person name="Kiflezghi M."/>
            <person name="Wade K."/>
            <person name="Ball S.L."/>
            <person name="Bradley K.W."/>
            <person name="Asai D.J."/>
            <person name="Bowman C.A."/>
            <person name="Russell D.A."/>
            <person name="Pope W.H."/>
            <person name="Jacobs-Sera D."/>
            <person name="Hendrix R.W."/>
            <person name="Hatfull G.F."/>
        </authorList>
    </citation>
    <scope>NUCLEOTIDE SEQUENCE [LARGE SCALE GENOMIC DNA]</scope>
    <source>
        <strain evidence="1 2">DSM 27710</strain>
    </source>
</reference>
<evidence type="ECO:0000313" key="1">
    <source>
        <dbReference type="EMBL" id="AKU92368.1"/>
    </source>
</evidence>
<dbReference type="RefSeq" id="WP_050726546.1">
    <property type="nucleotide sequence ID" value="NZ_CP012332.1"/>
</dbReference>
<sequence>MAHTYRHDTLAIRSEALRGNPLGDPFERTLHVLVPEKADGPLPVIWILGGYSATPGSVLADEPWSEGLQRRLGRLSAEGTLPPVIVAVPDCFTALGGSQYLDSAAVGRYESYLWDDCRVALEARYSCGKHGVAGKSSGGFGALVQAMRRPEHVRAVACHSGDMYFEYCYLASFPALANALRKHGGVEGFLAAFAAARKKRKQEWFDPIQTLCMAACYSPDPAQAGGIALPFDPETAAIRLDVWSRWLAHDPVRMVDEPANAERLRGLDLLFLDAGTRDEFHLQWGLRQLVAKLRAQGISHEHEEFEDGHFSTSYRYDVSLPKLARALRE</sequence>
<dbReference type="OrthoDB" id="9803578at2"/>
<dbReference type="SUPFAM" id="SSF53474">
    <property type="entry name" value="alpha/beta-Hydrolases"/>
    <property type="match status" value="1"/>
</dbReference>
<evidence type="ECO:0000313" key="2">
    <source>
        <dbReference type="Proteomes" id="UP000055590"/>
    </source>
</evidence>
<name>A0A0K1PFQ7_9BACT</name>
<protein>
    <submittedName>
        <fullName evidence="1">Putative esterase</fullName>
    </submittedName>
</protein>
<dbReference type="GO" id="GO:0016747">
    <property type="term" value="F:acyltransferase activity, transferring groups other than amino-acyl groups"/>
    <property type="evidence" value="ECO:0007669"/>
    <property type="project" value="TreeGrafter"/>
</dbReference>
<organism evidence="1 2">
    <name type="scientific">Vulgatibacter incomptus</name>
    <dbReference type="NCBI Taxonomy" id="1391653"/>
    <lineage>
        <taxon>Bacteria</taxon>
        <taxon>Pseudomonadati</taxon>
        <taxon>Myxococcota</taxon>
        <taxon>Myxococcia</taxon>
        <taxon>Myxococcales</taxon>
        <taxon>Cystobacterineae</taxon>
        <taxon>Vulgatibacteraceae</taxon>
        <taxon>Vulgatibacter</taxon>
    </lineage>
</organism>
<gene>
    <name evidence="1" type="ORF">AKJ08_2755</name>
</gene>
<dbReference type="Proteomes" id="UP000055590">
    <property type="component" value="Chromosome"/>
</dbReference>
<dbReference type="STRING" id="1391653.AKJ08_2755"/>
<dbReference type="EMBL" id="CP012332">
    <property type="protein sequence ID" value="AKU92368.1"/>
    <property type="molecule type" value="Genomic_DNA"/>
</dbReference>